<dbReference type="Pfam" id="PF04198">
    <property type="entry name" value="Sugar-bind"/>
    <property type="match status" value="1"/>
</dbReference>
<proteinExistence type="inferred from homology"/>
<keyword evidence="8" id="KW-1185">Reference proteome</keyword>
<evidence type="ECO:0000256" key="1">
    <source>
        <dbReference type="ARBA" id="ARBA00010466"/>
    </source>
</evidence>
<feature type="domain" description="Insertion element IS150 protein InsJ-like helix-turn-helix" evidence="6">
    <location>
        <begin position="12"/>
        <end position="49"/>
    </location>
</feature>
<reference evidence="7 8" key="1">
    <citation type="submission" date="2017-10" db="EMBL/GenBank/DDBJ databases">
        <title>Sequencing the genomes of 1000 actinobacteria strains.</title>
        <authorList>
            <person name="Klenk H.-P."/>
        </authorList>
    </citation>
    <scope>NUCLEOTIDE SEQUENCE [LARGE SCALE GENOMIC DNA]</scope>
    <source>
        <strain evidence="7 8">DSM 15597</strain>
    </source>
</reference>
<dbReference type="PANTHER" id="PTHR34294">
    <property type="entry name" value="TRANSCRIPTIONAL REGULATOR-RELATED"/>
    <property type="match status" value="1"/>
</dbReference>
<dbReference type="RefSeq" id="WP_098461586.1">
    <property type="nucleotide sequence ID" value="NZ_PDJC01000001.1"/>
</dbReference>
<dbReference type="PANTHER" id="PTHR34294:SF1">
    <property type="entry name" value="TRANSCRIPTIONAL REGULATOR LSRR"/>
    <property type="match status" value="1"/>
</dbReference>
<gene>
    <name evidence="7" type="ORF">ATK74_2796</name>
</gene>
<dbReference type="InterPro" id="IPR009057">
    <property type="entry name" value="Homeodomain-like_sf"/>
</dbReference>
<accession>A0A2A9CX18</accession>
<dbReference type="InterPro" id="IPR036388">
    <property type="entry name" value="WH-like_DNA-bd_sf"/>
</dbReference>
<comment type="similarity">
    <text evidence="1">Belongs to the SorC transcriptional regulatory family.</text>
</comment>
<dbReference type="InterPro" id="IPR051054">
    <property type="entry name" value="SorC_transcr_regulators"/>
</dbReference>
<evidence type="ECO:0000259" key="6">
    <source>
        <dbReference type="Pfam" id="PF13518"/>
    </source>
</evidence>
<keyword evidence="2" id="KW-0805">Transcription regulation</keyword>
<evidence type="ECO:0000256" key="2">
    <source>
        <dbReference type="ARBA" id="ARBA00023015"/>
    </source>
</evidence>
<dbReference type="InterPro" id="IPR007324">
    <property type="entry name" value="Sugar-bd_dom_put"/>
</dbReference>
<dbReference type="InterPro" id="IPR037171">
    <property type="entry name" value="NagB/RpiA_transferase-like"/>
</dbReference>
<keyword evidence="4" id="KW-0804">Transcription</keyword>
<dbReference type="Gene3D" id="3.40.50.1360">
    <property type="match status" value="1"/>
</dbReference>
<sequence>MNERYEEMYQAASRYYIQGETMESIARQLRLSRSSVSRLLKDARESGLVRISLADHQGSASPMAATLSRYFGVRVHMVSVRENANENVRFDQVARLAGRLLTEAVEDHQLIGVAWGVTLSHVVQHLGRRPLVGASVVQINGGANQRSSGIPYIGEILQAFGDAFDARVVLFPVPAFFDYAATKQAMWRERSVQNVLRLHERLDLAIFGVGCLEGRVPSHVYSAGYMDAGDMASLAADGVVGDVCTVLLREDGSYADISYNERATGLTPAELSRIPRRFCVVADPSRAPAVVGALRAGTATDLVLDEGTARAVLDRLRL</sequence>
<protein>
    <submittedName>
        <fullName evidence="7">Transcriptional regulator</fullName>
    </submittedName>
</protein>
<dbReference type="Proteomes" id="UP000226079">
    <property type="component" value="Unassembled WGS sequence"/>
</dbReference>
<organism evidence="7 8">
    <name type="scientific">Propionicimonas paludicola</name>
    <dbReference type="NCBI Taxonomy" id="185243"/>
    <lineage>
        <taxon>Bacteria</taxon>
        <taxon>Bacillati</taxon>
        <taxon>Actinomycetota</taxon>
        <taxon>Actinomycetes</taxon>
        <taxon>Propionibacteriales</taxon>
        <taxon>Nocardioidaceae</taxon>
        <taxon>Propionicimonas</taxon>
    </lineage>
</organism>
<dbReference type="GO" id="GO:0003677">
    <property type="term" value="F:DNA binding"/>
    <property type="evidence" value="ECO:0007669"/>
    <property type="project" value="UniProtKB-KW"/>
</dbReference>
<dbReference type="InterPro" id="IPR055247">
    <property type="entry name" value="InsJ-like_HTH"/>
</dbReference>
<dbReference type="OrthoDB" id="186585at2"/>
<dbReference type="EMBL" id="PDJC01000001">
    <property type="protein sequence ID" value="PFG18212.1"/>
    <property type="molecule type" value="Genomic_DNA"/>
</dbReference>
<keyword evidence="3" id="KW-0238">DNA-binding</keyword>
<evidence type="ECO:0000313" key="7">
    <source>
        <dbReference type="EMBL" id="PFG18212.1"/>
    </source>
</evidence>
<dbReference type="AlphaFoldDB" id="A0A2A9CX18"/>
<name>A0A2A9CX18_9ACTN</name>
<evidence type="ECO:0000256" key="3">
    <source>
        <dbReference type="ARBA" id="ARBA00023125"/>
    </source>
</evidence>
<evidence type="ECO:0000259" key="5">
    <source>
        <dbReference type="Pfam" id="PF04198"/>
    </source>
</evidence>
<dbReference type="Gene3D" id="1.10.10.10">
    <property type="entry name" value="Winged helix-like DNA-binding domain superfamily/Winged helix DNA-binding domain"/>
    <property type="match status" value="1"/>
</dbReference>
<feature type="domain" description="Sugar-binding" evidence="5">
    <location>
        <begin position="65"/>
        <end position="313"/>
    </location>
</feature>
<comment type="caution">
    <text evidence="7">The sequence shown here is derived from an EMBL/GenBank/DDBJ whole genome shotgun (WGS) entry which is preliminary data.</text>
</comment>
<dbReference type="SUPFAM" id="SSF46689">
    <property type="entry name" value="Homeodomain-like"/>
    <property type="match status" value="1"/>
</dbReference>
<evidence type="ECO:0000313" key="8">
    <source>
        <dbReference type="Proteomes" id="UP000226079"/>
    </source>
</evidence>
<dbReference type="Pfam" id="PF13518">
    <property type="entry name" value="HTH_28"/>
    <property type="match status" value="1"/>
</dbReference>
<dbReference type="GO" id="GO:0030246">
    <property type="term" value="F:carbohydrate binding"/>
    <property type="evidence" value="ECO:0007669"/>
    <property type="project" value="InterPro"/>
</dbReference>
<evidence type="ECO:0000256" key="4">
    <source>
        <dbReference type="ARBA" id="ARBA00023163"/>
    </source>
</evidence>
<dbReference type="SUPFAM" id="SSF100950">
    <property type="entry name" value="NagB/RpiA/CoA transferase-like"/>
    <property type="match status" value="1"/>
</dbReference>